<name>A0ACC1HJQ2_9FUNG</name>
<dbReference type="EMBL" id="JAMZIH010003466">
    <property type="protein sequence ID" value="KAJ1676805.1"/>
    <property type="molecule type" value="Genomic_DNA"/>
</dbReference>
<gene>
    <name evidence="1" type="ORF">EV182_007464</name>
</gene>
<keyword evidence="2" id="KW-1185">Reference proteome</keyword>
<dbReference type="Proteomes" id="UP001145114">
    <property type="component" value="Unassembled WGS sequence"/>
</dbReference>
<accession>A0ACC1HJQ2</accession>
<proteinExistence type="predicted"/>
<protein>
    <submittedName>
        <fullName evidence="1">Uncharacterized protein</fullName>
    </submittedName>
</protein>
<sequence>MSANANKFQPAISTLIKATIGKHGPQTFRQLYTNLLRDYPSEAGELSYSQFKKKYLRNLKNFGHIIVKPIQDKELMQELAKNPLETRVTVSSKEAWLVRLHPSFAKKYAQDEQEGVTQGGVDLSKSHSEILAQIAQERHKSKIFWEGKSDEPHDWRAAVKKLGHPESLTKRH</sequence>
<evidence type="ECO:0000313" key="2">
    <source>
        <dbReference type="Proteomes" id="UP001145114"/>
    </source>
</evidence>
<organism evidence="1 2">
    <name type="scientific">Spiromyces aspiralis</name>
    <dbReference type="NCBI Taxonomy" id="68401"/>
    <lineage>
        <taxon>Eukaryota</taxon>
        <taxon>Fungi</taxon>
        <taxon>Fungi incertae sedis</taxon>
        <taxon>Zoopagomycota</taxon>
        <taxon>Kickxellomycotina</taxon>
        <taxon>Kickxellomycetes</taxon>
        <taxon>Kickxellales</taxon>
        <taxon>Kickxellaceae</taxon>
        <taxon>Spiromyces</taxon>
    </lineage>
</organism>
<evidence type="ECO:0000313" key="1">
    <source>
        <dbReference type="EMBL" id="KAJ1676805.1"/>
    </source>
</evidence>
<comment type="caution">
    <text evidence="1">The sequence shown here is derived from an EMBL/GenBank/DDBJ whole genome shotgun (WGS) entry which is preliminary data.</text>
</comment>
<reference evidence="1" key="1">
    <citation type="submission" date="2022-06" db="EMBL/GenBank/DDBJ databases">
        <title>Phylogenomic reconstructions and comparative analyses of Kickxellomycotina fungi.</title>
        <authorList>
            <person name="Reynolds N.K."/>
            <person name="Stajich J.E."/>
            <person name="Barry K."/>
            <person name="Grigoriev I.V."/>
            <person name="Crous P."/>
            <person name="Smith M.E."/>
        </authorList>
    </citation>
    <scope>NUCLEOTIDE SEQUENCE</scope>
    <source>
        <strain evidence="1">RSA 2271</strain>
    </source>
</reference>